<organism evidence="1 2">
    <name type="scientific">Pseudotenacibaculum haliotis</name>
    <dbReference type="NCBI Taxonomy" id="1862138"/>
    <lineage>
        <taxon>Bacteria</taxon>
        <taxon>Pseudomonadati</taxon>
        <taxon>Bacteroidota</taxon>
        <taxon>Flavobacteriia</taxon>
        <taxon>Flavobacteriales</taxon>
        <taxon>Flavobacteriaceae</taxon>
        <taxon>Pseudotenacibaculum</taxon>
    </lineage>
</organism>
<dbReference type="Proteomes" id="UP001597508">
    <property type="component" value="Unassembled WGS sequence"/>
</dbReference>
<sequence>MDFSTTILLTPKENNRYQAIYASQQYGTFYGLYGKFDIEKKGKKTFLKRIDFKLLNYKGVLNMSLEGKADSIIVDEKAKETIREIPVVLVKVQLRAKVQEPKYDDFIEFTNPIRIKKNMYFSVLGEVLPLNGNDTTEEADPAFCGGVFDDEFYFRDGMVHKKRKITKIPLDHGDSKSGDKGYKFESEIIEISNSRFGSIRCRVGNSKIIV</sequence>
<reference evidence="2" key="1">
    <citation type="journal article" date="2019" name="Int. J. Syst. Evol. Microbiol.">
        <title>The Global Catalogue of Microorganisms (GCM) 10K type strain sequencing project: providing services to taxonomists for standard genome sequencing and annotation.</title>
        <authorList>
            <consortium name="The Broad Institute Genomics Platform"/>
            <consortium name="The Broad Institute Genome Sequencing Center for Infectious Disease"/>
            <person name="Wu L."/>
            <person name="Ma J."/>
        </authorList>
    </citation>
    <scope>NUCLEOTIDE SEQUENCE [LARGE SCALE GENOMIC DNA]</scope>
    <source>
        <strain evidence="2">KCTC 52127</strain>
    </source>
</reference>
<keyword evidence="2" id="KW-1185">Reference proteome</keyword>
<protein>
    <submittedName>
        <fullName evidence="1">Uncharacterized protein</fullName>
    </submittedName>
</protein>
<evidence type="ECO:0000313" key="1">
    <source>
        <dbReference type="EMBL" id="MFD2567853.1"/>
    </source>
</evidence>
<name>A0ABW5LUX7_9FLAO</name>
<dbReference type="EMBL" id="JBHULH010000004">
    <property type="protein sequence ID" value="MFD2567853.1"/>
    <property type="molecule type" value="Genomic_DNA"/>
</dbReference>
<comment type="caution">
    <text evidence="1">The sequence shown here is derived from an EMBL/GenBank/DDBJ whole genome shotgun (WGS) entry which is preliminary data.</text>
</comment>
<evidence type="ECO:0000313" key="2">
    <source>
        <dbReference type="Proteomes" id="UP001597508"/>
    </source>
</evidence>
<proteinExistence type="predicted"/>
<gene>
    <name evidence="1" type="ORF">ACFSRZ_10755</name>
</gene>
<accession>A0ABW5LUX7</accession>
<dbReference type="RefSeq" id="WP_379666559.1">
    <property type="nucleotide sequence ID" value="NZ_JBHULH010000004.1"/>
</dbReference>